<keyword evidence="7 9" id="KW-1133">Transmembrane helix</keyword>
<feature type="transmembrane region" description="Helical" evidence="9">
    <location>
        <begin position="206"/>
        <end position="225"/>
    </location>
</feature>
<evidence type="ECO:0000313" key="12">
    <source>
        <dbReference type="Proteomes" id="UP000196158"/>
    </source>
</evidence>
<protein>
    <submittedName>
        <fullName evidence="11">Similar to Saccharomyces cerevisiae YER119C AVT6 Vacuolar aspartate and glutamate exporter</fullName>
    </submittedName>
</protein>
<feature type="transmembrane region" description="Helical" evidence="9">
    <location>
        <begin position="160"/>
        <end position="178"/>
    </location>
</feature>
<evidence type="ECO:0000256" key="6">
    <source>
        <dbReference type="ARBA" id="ARBA00022970"/>
    </source>
</evidence>
<keyword evidence="12" id="KW-1185">Reference proteome</keyword>
<keyword evidence="3" id="KW-0813">Transport</keyword>
<proteinExistence type="inferred from homology"/>
<keyword evidence="6" id="KW-0029">Amino-acid transport</keyword>
<dbReference type="AlphaFoldDB" id="A0A1X7QXR0"/>
<feature type="transmembrane region" description="Helical" evidence="9">
    <location>
        <begin position="381"/>
        <end position="398"/>
    </location>
</feature>
<evidence type="ECO:0000256" key="9">
    <source>
        <dbReference type="SAM" id="Phobius"/>
    </source>
</evidence>
<organism evidence="11 12">
    <name type="scientific">Maudiozyma saulgeensis</name>
    <dbReference type="NCBI Taxonomy" id="1789683"/>
    <lineage>
        <taxon>Eukaryota</taxon>
        <taxon>Fungi</taxon>
        <taxon>Dikarya</taxon>
        <taxon>Ascomycota</taxon>
        <taxon>Saccharomycotina</taxon>
        <taxon>Saccharomycetes</taxon>
        <taxon>Saccharomycetales</taxon>
        <taxon>Saccharomycetaceae</taxon>
        <taxon>Maudiozyma</taxon>
    </lineage>
</organism>
<feature type="transmembrane region" description="Helical" evidence="9">
    <location>
        <begin position="237"/>
        <end position="261"/>
    </location>
</feature>
<dbReference type="GO" id="GO:0000329">
    <property type="term" value="C:fungal-type vacuole membrane"/>
    <property type="evidence" value="ECO:0007669"/>
    <property type="project" value="TreeGrafter"/>
</dbReference>
<evidence type="ECO:0000256" key="4">
    <source>
        <dbReference type="ARBA" id="ARBA00022554"/>
    </source>
</evidence>
<evidence type="ECO:0000256" key="5">
    <source>
        <dbReference type="ARBA" id="ARBA00022692"/>
    </source>
</evidence>
<dbReference type="InterPro" id="IPR013057">
    <property type="entry name" value="AA_transpt_TM"/>
</dbReference>
<feature type="domain" description="Amino acid transporter transmembrane" evidence="10">
    <location>
        <begin position="9"/>
        <end position="462"/>
    </location>
</feature>
<evidence type="ECO:0000256" key="7">
    <source>
        <dbReference type="ARBA" id="ARBA00022989"/>
    </source>
</evidence>
<dbReference type="GO" id="GO:0005290">
    <property type="term" value="F:L-histidine transmembrane transporter activity"/>
    <property type="evidence" value="ECO:0007669"/>
    <property type="project" value="TreeGrafter"/>
</dbReference>
<sequence>MPYYCRVSSTLKDGVIRLLNTLCSAGLLAIPYIYRPFGLVTGVTVTFFISLLALIGLLIQAQVIRYVPLRYASFFSLAQITSPKLGVIFDFAIASRCFCNCLIHLIVIRDLLPGVFTSNNESTNSLLLNPHVQLALITLFVITPFCFSKNVCITKHLTRLTIAVLTYFAFVIVLLPWVKSDSLRDYAGDISIGIPQHSDDTGMMKAISLLIFVFNSHHHMFAMINEQEEISFKEMKNIAIIVNSIQIFITLLIGILGYLTFGDNVSENILCLYPPICSISILKIFYIILMIVCFPFQCYPLRASLNRILNCIQNWFDNRTVEDTFNEQTRNSDASANALVYDQTTPLLTCEGHTIPIEELVEEGSNKQLVIMPMTERNFKLYTGAILICAYLISITKIKMMSILVFIGSTSSTVTAYILPGIFAYQLIGIEYESFCTKRPFMTTFFKYSGLFLAIFGISMIMLYTVFLLPQELF</sequence>
<name>A0A1X7QXR0_9SACH</name>
<feature type="transmembrane region" description="Helical" evidence="9">
    <location>
        <begin position="448"/>
        <end position="469"/>
    </location>
</feature>
<keyword evidence="5 9" id="KW-0812">Transmembrane</keyword>
<evidence type="ECO:0000313" key="11">
    <source>
        <dbReference type="EMBL" id="SMN18233.1"/>
    </source>
</evidence>
<comment type="similarity">
    <text evidence="2">Belongs to the amino acid/polyamine transporter 2 family.</text>
</comment>
<dbReference type="EMBL" id="FXLY01000002">
    <property type="protein sequence ID" value="SMN18233.1"/>
    <property type="molecule type" value="Genomic_DNA"/>
</dbReference>
<dbReference type="GO" id="GO:0005313">
    <property type="term" value="F:L-glutamate transmembrane transporter activity"/>
    <property type="evidence" value="ECO:0007669"/>
    <property type="project" value="TreeGrafter"/>
</dbReference>
<feature type="transmembrane region" description="Helical" evidence="9">
    <location>
        <begin position="15"/>
        <end position="34"/>
    </location>
</feature>
<reference evidence="11 12" key="1">
    <citation type="submission" date="2017-04" db="EMBL/GenBank/DDBJ databases">
        <authorList>
            <person name="Afonso C.L."/>
            <person name="Miller P.J."/>
            <person name="Scott M.A."/>
            <person name="Spackman E."/>
            <person name="Goraichik I."/>
            <person name="Dimitrov K.M."/>
            <person name="Suarez D.L."/>
            <person name="Swayne D.E."/>
        </authorList>
    </citation>
    <scope>NUCLEOTIDE SEQUENCE [LARGE SCALE GENOMIC DNA]</scope>
</reference>
<dbReference type="Proteomes" id="UP000196158">
    <property type="component" value="Unassembled WGS sequence"/>
</dbReference>
<feature type="transmembrane region" description="Helical" evidence="9">
    <location>
        <begin position="128"/>
        <end position="148"/>
    </location>
</feature>
<dbReference type="PANTHER" id="PTHR22950">
    <property type="entry name" value="AMINO ACID TRANSPORTER"/>
    <property type="match status" value="1"/>
</dbReference>
<dbReference type="GO" id="GO:0015194">
    <property type="term" value="F:L-serine transmembrane transporter activity"/>
    <property type="evidence" value="ECO:0007669"/>
    <property type="project" value="TreeGrafter"/>
</dbReference>
<accession>A0A1X7QXR0</accession>
<dbReference type="GO" id="GO:0061459">
    <property type="term" value="F:L-arginine transmembrane transporter activity"/>
    <property type="evidence" value="ECO:0007669"/>
    <property type="project" value="TreeGrafter"/>
</dbReference>
<evidence type="ECO:0000259" key="10">
    <source>
        <dbReference type="Pfam" id="PF01490"/>
    </source>
</evidence>
<evidence type="ECO:0000256" key="2">
    <source>
        <dbReference type="ARBA" id="ARBA00008066"/>
    </source>
</evidence>
<comment type="subcellular location">
    <subcellularLocation>
        <location evidence="1">Vacuole membrane</location>
        <topology evidence="1">Multi-pass membrane protein</topology>
    </subcellularLocation>
</comment>
<keyword evidence="8 9" id="KW-0472">Membrane</keyword>
<evidence type="ECO:0000256" key="1">
    <source>
        <dbReference type="ARBA" id="ARBA00004128"/>
    </source>
</evidence>
<keyword evidence="4" id="KW-0926">Vacuole</keyword>
<feature type="transmembrane region" description="Helical" evidence="9">
    <location>
        <begin position="404"/>
        <end position="428"/>
    </location>
</feature>
<dbReference type="STRING" id="1789683.A0A1X7QXR0"/>
<dbReference type="Pfam" id="PF01490">
    <property type="entry name" value="Aa_trans"/>
    <property type="match status" value="1"/>
</dbReference>
<evidence type="ECO:0000256" key="3">
    <source>
        <dbReference type="ARBA" id="ARBA00022448"/>
    </source>
</evidence>
<gene>
    <name evidence="11" type="ORF">KASA_0Q06787G</name>
</gene>
<feature type="transmembrane region" description="Helical" evidence="9">
    <location>
        <begin position="40"/>
        <end position="64"/>
    </location>
</feature>
<dbReference type="PANTHER" id="PTHR22950:SF678">
    <property type="entry name" value="VACUOLAR AMINO ACID TRANSPORTER 5-RELATED"/>
    <property type="match status" value="1"/>
</dbReference>
<evidence type="ECO:0000256" key="8">
    <source>
        <dbReference type="ARBA" id="ARBA00023136"/>
    </source>
</evidence>
<dbReference type="GO" id="GO:0005302">
    <property type="term" value="F:L-tyrosine transmembrane transporter activity"/>
    <property type="evidence" value="ECO:0007669"/>
    <property type="project" value="TreeGrafter"/>
</dbReference>
<dbReference type="OrthoDB" id="28208at2759"/>
<feature type="transmembrane region" description="Helical" evidence="9">
    <location>
        <begin position="273"/>
        <end position="296"/>
    </location>
</feature>
<dbReference type="GO" id="GO:0015189">
    <property type="term" value="F:L-lysine transmembrane transporter activity"/>
    <property type="evidence" value="ECO:0007669"/>
    <property type="project" value="TreeGrafter"/>
</dbReference>